<dbReference type="EnsemblMetazoa" id="XM_022798159">
    <property type="protein sequence ID" value="XP_022653894"/>
    <property type="gene ID" value="LOC111247355"/>
</dbReference>
<reference evidence="3" key="1">
    <citation type="submission" date="2021-01" db="UniProtKB">
        <authorList>
            <consortium name="EnsemblMetazoa"/>
        </authorList>
    </citation>
    <scope>IDENTIFICATION</scope>
</reference>
<feature type="region of interest" description="Disordered" evidence="1">
    <location>
        <begin position="125"/>
        <end position="163"/>
    </location>
</feature>
<keyword evidence="4" id="KW-1185">Reference proteome</keyword>
<dbReference type="Proteomes" id="UP000594260">
    <property type="component" value="Unplaced"/>
</dbReference>
<keyword evidence="2" id="KW-0732">Signal</keyword>
<dbReference type="KEGG" id="vde:111247355"/>
<dbReference type="RefSeq" id="XP_022653894.1">
    <property type="nucleotide sequence ID" value="XM_022798159.1"/>
</dbReference>
<feature type="compositionally biased region" description="Basic residues" evidence="1">
    <location>
        <begin position="141"/>
        <end position="155"/>
    </location>
</feature>
<dbReference type="AlphaFoldDB" id="A0A7M7JL77"/>
<feature type="chain" id="PRO_5029557926" description="Secreted protein" evidence="2">
    <location>
        <begin position="18"/>
        <end position="205"/>
    </location>
</feature>
<evidence type="ECO:0008006" key="5">
    <source>
        <dbReference type="Google" id="ProtNLM"/>
    </source>
</evidence>
<protein>
    <recommendedName>
        <fullName evidence="5">Secreted protein</fullName>
    </recommendedName>
</protein>
<organism evidence="3 4">
    <name type="scientific">Varroa destructor</name>
    <name type="common">Honeybee mite</name>
    <dbReference type="NCBI Taxonomy" id="109461"/>
    <lineage>
        <taxon>Eukaryota</taxon>
        <taxon>Metazoa</taxon>
        <taxon>Ecdysozoa</taxon>
        <taxon>Arthropoda</taxon>
        <taxon>Chelicerata</taxon>
        <taxon>Arachnida</taxon>
        <taxon>Acari</taxon>
        <taxon>Parasitiformes</taxon>
        <taxon>Mesostigmata</taxon>
        <taxon>Gamasina</taxon>
        <taxon>Dermanyssoidea</taxon>
        <taxon>Varroidae</taxon>
        <taxon>Varroa</taxon>
    </lineage>
</organism>
<evidence type="ECO:0000256" key="1">
    <source>
        <dbReference type="SAM" id="MobiDB-lite"/>
    </source>
</evidence>
<dbReference type="OrthoDB" id="10396343at2759"/>
<sequence length="205" mass="22574">MFYVILVAVLLWRPILGAHISPDDETYNSMNLVYTKPTGHRRVKRQLGEVALQLSHFLEFLITAAVGAAQQTGRLGQDLVGRNDGGILALLDALFVGLEVSGDFIRNLLNALLGTVNTVIGTPSDEDALIKGRSTSGNGRGSRRATNRKDQRRQKQSLEASQNSPLWGKTIQAQLKVAQRLLYAATGRHRLISANNEHIKNRPEK</sequence>
<name>A0A7M7JL77_VARDE</name>
<proteinExistence type="predicted"/>
<dbReference type="GeneID" id="111247355"/>
<evidence type="ECO:0000313" key="3">
    <source>
        <dbReference type="EnsemblMetazoa" id="XP_022653894"/>
    </source>
</evidence>
<evidence type="ECO:0000313" key="4">
    <source>
        <dbReference type="Proteomes" id="UP000594260"/>
    </source>
</evidence>
<accession>A0A7M7JL77</accession>
<evidence type="ECO:0000256" key="2">
    <source>
        <dbReference type="SAM" id="SignalP"/>
    </source>
</evidence>
<dbReference type="InParanoid" id="A0A7M7JL77"/>
<feature type="signal peptide" evidence="2">
    <location>
        <begin position="1"/>
        <end position="17"/>
    </location>
</feature>